<keyword evidence="2" id="KW-0963">Cytoplasm</keyword>
<dbReference type="STRING" id="554055.A0A2P6V4S5"/>
<dbReference type="Gene3D" id="2.130.10.10">
    <property type="entry name" value="YVTN repeat-like/Quinoprotein amine dehydrogenase"/>
    <property type="match status" value="2"/>
</dbReference>
<accession>A0A2P6V4S5</accession>
<name>A0A2P6V4S5_9CHLO</name>
<dbReference type="GO" id="GO:0008017">
    <property type="term" value="F:microtubule binding"/>
    <property type="evidence" value="ECO:0007669"/>
    <property type="project" value="InterPro"/>
</dbReference>
<evidence type="ECO:0000313" key="9">
    <source>
        <dbReference type="Proteomes" id="UP000239649"/>
    </source>
</evidence>
<evidence type="ECO:0000256" key="1">
    <source>
        <dbReference type="ARBA" id="ARBA00004245"/>
    </source>
</evidence>
<feature type="region of interest" description="Disordered" evidence="6">
    <location>
        <begin position="398"/>
        <end position="436"/>
    </location>
</feature>
<dbReference type="InterPro" id="IPR036322">
    <property type="entry name" value="WD40_repeat_dom_sf"/>
</dbReference>
<evidence type="ECO:0000313" key="8">
    <source>
        <dbReference type="EMBL" id="PSC69091.1"/>
    </source>
</evidence>
<dbReference type="InterPro" id="IPR015943">
    <property type="entry name" value="WD40/YVTN_repeat-like_dom_sf"/>
</dbReference>
<feature type="repeat" description="WD" evidence="4">
    <location>
        <begin position="167"/>
        <end position="208"/>
    </location>
</feature>
<feature type="compositionally biased region" description="Low complexity" evidence="6">
    <location>
        <begin position="62"/>
        <end position="82"/>
    </location>
</feature>
<keyword evidence="3" id="KW-0206">Cytoskeleton</keyword>
<evidence type="ECO:0000256" key="4">
    <source>
        <dbReference type="PROSITE-ProRule" id="PRU00221"/>
    </source>
</evidence>
<keyword evidence="5" id="KW-0175">Coiled coil</keyword>
<dbReference type="PROSITE" id="PS50082">
    <property type="entry name" value="WD_REPEATS_2"/>
    <property type="match status" value="3"/>
</dbReference>
<dbReference type="Pfam" id="PF13925">
    <property type="entry name" value="Katanin_con80"/>
    <property type="match status" value="1"/>
</dbReference>
<feature type="repeat" description="WD" evidence="4">
    <location>
        <begin position="266"/>
        <end position="300"/>
    </location>
</feature>
<reference evidence="8 9" key="1">
    <citation type="journal article" date="2018" name="Plant J.">
        <title>Genome sequences of Chlorella sorokiniana UTEX 1602 and Micractinium conductrix SAG 241.80: implications to maltose excretion by a green alga.</title>
        <authorList>
            <person name="Arriola M.B."/>
            <person name="Velmurugan N."/>
            <person name="Zhang Y."/>
            <person name="Plunkett M.H."/>
            <person name="Hondzo H."/>
            <person name="Barney B.M."/>
        </authorList>
    </citation>
    <scope>NUCLEOTIDE SEQUENCE [LARGE SCALE GENOMIC DNA]</scope>
    <source>
        <strain evidence="8 9">SAG 241.80</strain>
    </source>
</reference>
<dbReference type="SUPFAM" id="SSF50978">
    <property type="entry name" value="WD40 repeat-like"/>
    <property type="match status" value="1"/>
</dbReference>
<feature type="region of interest" description="Disordered" evidence="6">
    <location>
        <begin position="458"/>
        <end position="478"/>
    </location>
</feature>
<evidence type="ECO:0000259" key="7">
    <source>
        <dbReference type="Pfam" id="PF13925"/>
    </source>
</evidence>
<sequence>MAGSEAMLEALQDMLQQLEAAQGGVDEEARAHLDMLRGQLGVLDQVQARHAAVAAAAEDAAPAVPTSSGGAPGAARAASSSGIGNGGMTAATSAVARDAVTMLHEMDGLSARLRGGVLAQRLSPDTKSRATCVAWVELAGEERVAVGHQSGALRVWDVDRSAVVAHHAAHRADVTALACLEEQNLLASGSVDTNIKLWGLAGGKRGGSSGTAPLQLLQVLKGHTHPITQLRLTPDGELLISGDAGGGLRVWRISGGTEARLQHDLSGQHTAAVTGIACHPEERLFATSSLDRTLRVWDMDAQAGSCIGTHGPEGRKEVHALAFSTSGNALLAAYPDCLRTFTPDPLRLEDTAELPWKQVTSIQYADGKVIGVALARGDAGLYALDVTRMRPFAPGAAATATLPGGRSSAASSTAGGSGTTSAAPSAEPSWAAVSEEERSVGGRLRFSDKYAVAVASAPDASTPSGAPASWTAPIEQPAAPGSQAAVQVALAAAERRRQGVLGPRVVNSGPAVEVLAPPLRHLHSTSTFTPVPSRPSGVPAGASAAEPLHRTPSGRASPGSGGKSSGRAAHRLSAEENGEAVTPVQLSSKVASGERGQQCAAAPAVGTHHSILDVTSLPGFLATHQRRSGEVCAALEAKRGLWHRVRDALKRSRKGGAVRLLRDAGDLCAIVNVVESGVLQRPADRFTIKFCGEALPLAGLLLASPSTRHHQAALRLVEEMLNSWGTFVSDVLSAPAHKVDLELERRRTLVKHLHSGLMALVPTLEKLAAAPLGGGSTAQLLQRIRALGG</sequence>
<dbReference type="OrthoDB" id="538223at2759"/>
<gene>
    <name evidence="8" type="ORF">C2E20_7347</name>
</gene>
<evidence type="ECO:0000256" key="5">
    <source>
        <dbReference type="SAM" id="Coils"/>
    </source>
</evidence>
<organism evidence="8 9">
    <name type="scientific">Micractinium conductrix</name>
    <dbReference type="NCBI Taxonomy" id="554055"/>
    <lineage>
        <taxon>Eukaryota</taxon>
        <taxon>Viridiplantae</taxon>
        <taxon>Chlorophyta</taxon>
        <taxon>core chlorophytes</taxon>
        <taxon>Trebouxiophyceae</taxon>
        <taxon>Chlorellales</taxon>
        <taxon>Chlorellaceae</taxon>
        <taxon>Chlorella clade</taxon>
        <taxon>Micractinium</taxon>
    </lineage>
</organism>
<evidence type="ECO:0000256" key="2">
    <source>
        <dbReference type="ARBA" id="ARBA00022490"/>
    </source>
</evidence>
<protein>
    <submittedName>
        <fullName evidence="8">Katanin p80 WD40 repeat-containing subunit B1-like protein isoform X1</fullName>
    </submittedName>
</protein>
<feature type="region of interest" description="Disordered" evidence="6">
    <location>
        <begin position="62"/>
        <end position="83"/>
    </location>
</feature>
<feature type="compositionally biased region" description="Low complexity" evidence="6">
    <location>
        <begin position="398"/>
        <end position="432"/>
    </location>
</feature>
<evidence type="ECO:0000256" key="3">
    <source>
        <dbReference type="ARBA" id="ARBA00023212"/>
    </source>
</evidence>
<dbReference type="GO" id="GO:0008352">
    <property type="term" value="C:katanin complex"/>
    <property type="evidence" value="ECO:0007669"/>
    <property type="project" value="TreeGrafter"/>
</dbReference>
<dbReference type="GO" id="GO:0007019">
    <property type="term" value="P:microtubule depolymerization"/>
    <property type="evidence" value="ECO:0007669"/>
    <property type="project" value="TreeGrafter"/>
</dbReference>
<dbReference type="AlphaFoldDB" id="A0A2P6V4S5"/>
<evidence type="ECO:0000256" key="6">
    <source>
        <dbReference type="SAM" id="MobiDB-lite"/>
    </source>
</evidence>
<comment type="caution">
    <text evidence="8">The sequence shown here is derived from an EMBL/GenBank/DDBJ whole genome shotgun (WGS) entry which is preliminary data.</text>
</comment>
<keyword evidence="9" id="KW-1185">Reference proteome</keyword>
<feature type="repeat" description="WD" evidence="4">
    <location>
        <begin position="220"/>
        <end position="261"/>
    </location>
</feature>
<dbReference type="InterPro" id="IPR001680">
    <property type="entry name" value="WD40_rpt"/>
</dbReference>
<dbReference type="SMART" id="SM00320">
    <property type="entry name" value="WD40"/>
    <property type="match status" value="5"/>
</dbReference>
<feature type="domain" description="Katanin p80 subunit C-terminal" evidence="7">
    <location>
        <begin position="644"/>
        <end position="782"/>
    </location>
</feature>
<dbReference type="EMBL" id="LHPF02000029">
    <property type="protein sequence ID" value="PSC69091.1"/>
    <property type="molecule type" value="Genomic_DNA"/>
</dbReference>
<keyword evidence="4" id="KW-0853">WD repeat</keyword>
<proteinExistence type="predicted"/>
<feature type="region of interest" description="Disordered" evidence="6">
    <location>
        <begin position="525"/>
        <end position="582"/>
    </location>
</feature>
<feature type="coiled-coil region" evidence="5">
    <location>
        <begin position="1"/>
        <end position="28"/>
    </location>
</feature>
<dbReference type="InterPro" id="IPR028021">
    <property type="entry name" value="Katanin_C-terminal"/>
</dbReference>
<dbReference type="PANTHER" id="PTHR19845:SF0">
    <property type="entry name" value="KATANIN P80 WD40 REPEAT-CONTAINING SUBUNIT B1"/>
    <property type="match status" value="1"/>
</dbReference>
<dbReference type="Pfam" id="PF00400">
    <property type="entry name" value="WD40"/>
    <property type="match status" value="3"/>
</dbReference>
<dbReference type="PROSITE" id="PS50294">
    <property type="entry name" value="WD_REPEATS_REGION"/>
    <property type="match status" value="3"/>
</dbReference>
<dbReference type="Proteomes" id="UP000239649">
    <property type="component" value="Unassembled WGS sequence"/>
</dbReference>
<dbReference type="PANTHER" id="PTHR19845">
    <property type="entry name" value="KATANIN P80 SUBUNIT"/>
    <property type="match status" value="1"/>
</dbReference>
<comment type="subcellular location">
    <subcellularLocation>
        <location evidence="1">Cytoplasm</location>
        <location evidence="1">Cytoskeleton</location>
    </subcellularLocation>
</comment>